<evidence type="ECO:0000313" key="2">
    <source>
        <dbReference type="Proteomes" id="UP000316639"/>
    </source>
</evidence>
<comment type="caution">
    <text evidence="1">The sequence shown here is derived from an EMBL/GenBank/DDBJ whole genome shotgun (WGS) entry which is preliminary data.</text>
</comment>
<gene>
    <name evidence="1" type="ORF">FKR81_26020</name>
</gene>
<organism evidence="1 2">
    <name type="scientific">Lentzea tibetensis</name>
    <dbReference type="NCBI Taxonomy" id="2591470"/>
    <lineage>
        <taxon>Bacteria</taxon>
        <taxon>Bacillati</taxon>
        <taxon>Actinomycetota</taxon>
        <taxon>Actinomycetes</taxon>
        <taxon>Pseudonocardiales</taxon>
        <taxon>Pseudonocardiaceae</taxon>
        <taxon>Lentzea</taxon>
    </lineage>
</organism>
<dbReference type="AlphaFoldDB" id="A0A563EPC0"/>
<dbReference type="Proteomes" id="UP000316639">
    <property type="component" value="Unassembled WGS sequence"/>
</dbReference>
<name>A0A563EPC0_9PSEU</name>
<sequence length="146" mass="15656">MHRKRNGGQGVNRPARFAYLIAAALVTTGCAGSDQGAENERGAVDAYISALNNRDAAALERIAQSPVQFDYATFVSNKGGRGISVDTVDITKDFGPVMANAHVVGVDTNKQPYDERLVLKKVDDKWFVTMGEATPNKPGSDPSTTR</sequence>
<dbReference type="EMBL" id="VOBR01000017">
    <property type="protein sequence ID" value="TWP49126.1"/>
    <property type="molecule type" value="Genomic_DNA"/>
</dbReference>
<protein>
    <recommendedName>
        <fullName evidence="3">DUF4878 domain-containing protein</fullName>
    </recommendedName>
</protein>
<dbReference type="PROSITE" id="PS51257">
    <property type="entry name" value="PROKAR_LIPOPROTEIN"/>
    <property type="match status" value="1"/>
</dbReference>
<keyword evidence="2" id="KW-1185">Reference proteome</keyword>
<dbReference type="RefSeq" id="WP_146355377.1">
    <property type="nucleotide sequence ID" value="NZ_VOBR01000017.1"/>
</dbReference>
<dbReference type="OrthoDB" id="4334007at2"/>
<evidence type="ECO:0008006" key="3">
    <source>
        <dbReference type="Google" id="ProtNLM"/>
    </source>
</evidence>
<accession>A0A563EPC0</accession>
<reference evidence="1 2" key="1">
    <citation type="submission" date="2019-07" db="EMBL/GenBank/DDBJ databases">
        <title>Lentzea xizangensis sp. nov., isolated from Qinghai-Tibetan Plateau Soils.</title>
        <authorList>
            <person name="Huang J."/>
        </authorList>
    </citation>
    <scope>NUCLEOTIDE SEQUENCE [LARGE SCALE GENOMIC DNA]</scope>
    <source>
        <strain evidence="1 2">FXJ1.1311</strain>
    </source>
</reference>
<evidence type="ECO:0000313" key="1">
    <source>
        <dbReference type="EMBL" id="TWP49126.1"/>
    </source>
</evidence>
<proteinExistence type="predicted"/>